<dbReference type="Proteomes" id="UP001432046">
    <property type="component" value="Chromosome"/>
</dbReference>
<keyword evidence="1" id="KW-0732">Signal</keyword>
<accession>A0ABZ2NTM0</accession>
<keyword evidence="3" id="KW-1185">Reference proteome</keyword>
<proteinExistence type="predicted"/>
<feature type="signal peptide" evidence="1">
    <location>
        <begin position="1"/>
        <end position="29"/>
    </location>
</feature>
<gene>
    <name evidence="2" type="ORF">WDK88_29185</name>
</gene>
<dbReference type="EMBL" id="CP147711">
    <property type="protein sequence ID" value="WXC77496.1"/>
    <property type="molecule type" value="Genomic_DNA"/>
</dbReference>
<sequence length="107" mass="11711">MSRISIVKRAVHAAAAAFVFASLLSPANANQSDTIRVFPELPISATADHANVKAAALTARRPWLAPVGHRQPQRADAPKPETVSAWERQQKQFDQDVDRKLVICRGC</sequence>
<evidence type="ECO:0000313" key="3">
    <source>
        <dbReference type="Proteomes" id="UP001432046"/>
    </source>
</evidence>
<dbReference type="RefSeq" id="WP_210293345.1">
    <property type="nucleotide sequence ID" value="NZ_CP088285.1"/>
</dbReference>
<name>A0ABZ2NTM0_9BRAD</name>
<organism evidence="2 3">
    <name type="scientific">Bradyrhizobium septentrionale</name>
    <dbReference type="NCBI Taxonomy" id="1404411"/>
    <lineage>
        <taxon>Bacteria</taxon>
        <taxon>Pseudomonadati</taxon>
        <taxon>Pseudomonadota</taxon>
        <taxon>Alphaproteobacteria</taxon>
        <taxon>Hyphomicrobiales</taxon>
        <taxon>Nitrobacteraceae</taxon>
        <taxon>Bradyrhizobium</taxon>
    </lineage>
</organism>
<reference evidence="2" key="1">
    <citation type="journal article" date="2021" name="Int. J. Syst. Evol. Microbiol.">
        <title>Bradyrhizobium septentrionale sp. nov. (sv. septentrionale) and Bradyrhizobium quebecense sp. nov. (sv. septentrionale) associated with legumes native to Canada possess rearranged symbiosis genes and numerous insertion sequences.</title>
        <authorList>
            <person name="Bromfield E.S.P."/>
            <person name="Cloutier S."/>
        </authorList>
    </citation>
    <scope>NUCLEOTIDE SEQUENCE</scope>
    <source>
        <strain evidence="2">5S5</strain>
    </source>
</reference>
<evidence type="ECO:0008006" key="4">
    <source>
        <dbReference type="Google" id="ProtNLM"/>
    </source>
</evidence>
<protein>
    <recommendedName>
        <fullName evidence="4">Secreted protein</fullName>
    </recommendedName>
</protein>
<feature type="chain" id="PRO_5046567563" description="Secreted protein" evidence="1">
    <location>
        <begin position="30"/>
        <end position="107"/>
    </location>
</feature>
<evidence type="ECO:0000313" key="2">
    <source>
        <dbReference type="EMBL" id="WXC77496.1"/>
    </source>
</evidence>
<evidence type="ECO:0000256" key="1">
    <source>
        <dbReference type="SAM" id="SignalP"/>
    </source>
</evidence>
<reference evidence="2" key="2">
    <citation type="submission" date="2024-03" db="EMBL/GenBank/DDBJ databases">
        <authorList>
            <person name="Bromfield E.S.P."/>
            <person name="Cloutier S."/>
        </authorList>
    </citation>
    <scope>NUCLEOTIDE SEQUENCE</scope>
    <source>
        <strain evidence="2">5S5</strain>
    </source>
</reference>